<dbReference type="Proteomes" id="UP000749646">
    <property type="component" value="Unassembled WGS sequence"/>
</dbReference>
<keyword evidence="6" id="KW-1185">Reference proteome</keyword>
<dbReference type="GO" id="GO:0006508">
    <property type="term" value="P:proteolysis"/>
    <property type="evidence" value="ECO:0007669"/>
    <property type="project" value="UniProtKB-KW"/>
</dbReference>
<keyword evidence="3" id="KW-0378">Hydrolase</keyword>
<dbReference type="OrthoDB" id="2447396at2759"/>
<organism evidence="5 6">
    <name type="scientific">Modicella reniformis</name>
    <dbReference type="NCBI Taxonomy" id="1440133"/>
    <lineage>
        <taxon>Eukaryota</taxon>
        <taxon>Fungi</taxon>
        <taxon>Fungi incertae sedis</taxon>
        <taxon>Mucoromycota</taxon>
        <taxon>Mortierellomycotina</taxon>
        <taxon>Mortierellomycetes</taxon>
        <taxon>Mortierellales</taxon>
        <taxon>Mortierellaceae</taxon>
        <taxon>Modicella</taxon>
    </lineage>
</organism>
<dbReference type="GO" id="GO:0019783">
    <property type="term" value="F:ubiquitin-like protein peptidase activity"/>
    <property type="evidence" value="ECO:0007669"/>
    <property type="project" value="UniProtKB-ARBA"/>
</dbReference>
<accession>A0A9P6SMR7</accession>
<evidence type="ECO:0000256" key="1">
    <source>
        <dbReference type="ARBA" id="ARBA00005234"/>
    </source>
</evidence>
<dbReference type="Pfam" id="PF02902">
    <property type="entry name" value="Peptidase_C48"/>
    <property type="match status" value="1"/>
</dbReference>
<reference evidence="5" key="1">
    <citation type="journal article" date="2020" name="Fungal Divers.">
        <title>Resolving the Mortierellaceae phylogeny through synthesis of multi-gene phylogenetics and phylogenomics.</title>
        <authorList>
            <person name="Vandepol N."/>
            <person name="Liber J."/>
            <person name="Desiro A."/>
            <person name="Na H."/>
            <person name="Kennedy M."/>
            <person name="Barry K."/>
            <person name="Grigoriev I.V."/>
            <person name="Miller A.N."/>
            <person name="O'Donnell K."/>
            <person name="Stajich J.E."/>
            <person name="Bonito G."/>
        </authorList>
    </citation>
    <scope>NUCLEOTIDE SEQUENCE</scope>
    <source>
        <strain evidence="5">MES-2147</strain>
    </source>
</reference>
<dbReference type="InterPro" id="IPR038765">
    <property type="entry name" value="Papain-like_cys_pep_sf"/>
</dbReference>
<dbReference type="EMBL" id="JAAAHW010003742">
    <property type="protein sequence ID" value="KAF9981123.1"/>
    <property type="molecule type" value="Genomic_DNA"/>
</dbReference>
<dbReference type="Gene3D" id="3.40.395.10">
    <property type="entry name" value="Adenoviral Proteinase, Chain A"/>
    <property type="match status" value="1"/>
</dbReference>
<gene>
    <name evidence="5" type="ORF">BGZ65_004300</name>
</gene>
<evidence type="ECO:0000313" key="6">
    <source>
        <dbReference type="Proteomes" id="UP000749646"/>
    </source>
</evidence>
<sequence length="326" mass="38053">MSTMNGQQIKAMNFQRTQEQKVFDNPDILEHDKIPLRRNVSEAGAIIHKARLEQRREGLERWVLFEDFGLVTPSGFLMMQRIHNVIEFARNLQLMIEWLDKKFKGDANSSAFRQVLLQERGIMKHTFFPHQKVHIAIDHLFTLRNEEWLNGEILDSVMDMFSVQYSYRGNFIFIPTHVISAWPMILKDNSMWEWGKEQVQKLVTDQEAKAFAIEITSNHWGALCIDFTKKVILFGDSLDGGVNSRLGDETLKNVRHWLHCCGVDVASWSKKRFDVAQQPRGLSGSCGIIALNSIERCIDPSVERWSHQRSAYHRFRYLMLLTRPYK</sequence>
<dbReference type="PROSITE" id="PS50600">
    <property type="entry name" value="ULP_PROTEASE"/>
    <property type="match status" value="1"/>
</dbReference>
<evidence type="ECO:0000259" key="4">
    <source>
        <dbReference type="PROSITE" id="PS50600"/>
    </source>
</evidence>
<dbReference type="AlphaFoldDB" id="A0A9P6SMR7"/>
<protein>
    <recommendedName>
        <fullName evidence="4">Ubiquitin-like protease family profile domain-containing protein</fullName>
    </recommendedName>
</protein>
<proteinExistence type="inferred from homology"/>
<name>A0A9P6SMR7_9FUNG</name>
<comment type="caution">
    <text evidence="5">The sequence shown here is derived from an EMBL/GenBank/DDBJ whole genome shotgun (WGS) entry which is preliminary data.</text>
</comment>
<evidence type="ECO:0000256" key="2">
    <source>
        <dbReference type="ARBA" id="ARBA00022670"/>
    </source>
</evidence>
<comment type="similarity">
    <text evidence="1">Belongs to the peptidase C48 family.</text>
</comment>
<feature type="domain" description="Ubiquitin-like protease family profile" evidence="4">
    <location>
        <begin position="133"/>
        <end position="297"/>
    </location>
</feature>
<dbReference type="GO" id="GO:0008234">
    <property type="term" value="F:cysteine-type peptidase activity"/>
    <property type="evidence" value="ECO:0007669"/>
    <property type="project" value="InterPro"/>
</dbReference>
<dbReference type="SUPFAM" id="SSF54001">
    <property type="entry name" value="Cysteine proteinases"/>
    <property type="match status" value="1"/>
</dbReference>
<evidence type="ECO:0000256" key="3">
    <source>
        <dbReference type="ARBA" id="ARBA00022801"/>
    </source>
</evidence>
<keyword evidence="2" id="KW-0645">Protease</keyword>
<feature type="non-terminal residue" evidence="5">
    <location>
        <position position="326"/>
    </location>
</feature>
<dbReference type="InterPro" id="IPR003653">
    <property type="entry name" value="Peptidase_C48_C"/>
</dbReference>
<evidence type="ECO:0000313" key="5">
    <source>
        <dbReference type="EMBL" id="KAF9981123.1"/>
    </source>
</evidence>